<feature type="repeat" description="TPR" evidence="3">
    <location>
        <begin position="158"/>
        <end position="191"/>
    </location>
</feature>
<dbReference type="Proteomes" id="UP000320643">
    <property type="component" value="Unassembled WGS sequence"/>
</dbReference>
<keyword evidence="4" id="KW-0732">Signal</keyword>
<feature type="repeat" description="TPR" evidence="3">
    <location>
        <begin position="192"/>
        <end position="225"/>
    </location>
</feature>
<dbReference type="Pfam" id="PF13432">
    <property type="entry name" value="TPR_16"/>
    <property type="match status" value="1"/>
</dbReference>
<evidence type="ECO:0000313" key="5">
    <source>
        <dbReference type="EMBL" id="TRW25667.1"/>
    </source>
</evidence>
<organism evidence="5 6">
    <name type="scientific">Flavobacterium zepuense</name>
    <dbReference type="NCBI Taxonomy" id="2593302"/>
    <lineage>
        <taxon>Bacteria</taxon>
        <taxon>Pseudomonadati</taxon>
        <taxon>Bacteroidota</taxon>
        <taxon>Flavobacteriia</taxon>
        <taxon>Flavobacteriales</taxon>
        <taxon>Flavobacteriaceae</taxon>
        <taxon>Flavobacterium</taxon>
    </lineage>
</organism>
<feature type="signal peptide" evidence="4">
    <location>
        <begin position="1"/>
        <end position="19"/>
    </location>
</feature>
<protein>
    <submittedName>
        <fullName evidence="5">Tetratricopeptide repeat protein</fullName>
    </submittedName>
</protein>
<feature type="repeat" description="TPR" evidence="3">
    <location>
        <begin position="90"/>
        <end position="123"/>
    </location>
</feature>
<evidence type="ECO:0000256" key="4">
    <source>
        <dbReference type="SAM" id="SignalP"/>
    </source>
</evidence>
<dbReference type="RefSeq" id="WP_143372332.1">
    <property type="nucleotide sequence ID" value="NZ_VJVZ01000003.1"/>
</dbReference>
<keyword evidence="6" id="KW-1185">Reference proteome</keyword>
<proteinExistence type="predicted"/>
<dbReference type="OrthoDB" id="8655793at2"/>
<evidence type="ECO:0000256" key="1">
    <source>
        <dbReference type="ARBA" id="ARBA00022737"/>
    </source>
</evidence>
<accession>A0A552V5D4</accession>
<reference evidence="5 6" key="1">
    <citation type="submission" date="2019-07" db="EMBL/GenBank/DDBJ databases">
        <title>Flavobacterium sp. nov., isolated from glacier ice.</title>
        <authorList>
            <person name="Liu Q."/>
            <person name="Xin Y.-H."/>
        </authorList>
    </citation>
    <scope>NUCLEOTIDE SEQUENCE [LARGE SCALE GENOMIC DNA]</scope>
    <source>
        <strain evidence="5 6">ZT4R6</strain>
    </source>
</reference>
<evidence type="ECO:0000256" key="3">
    <source>
        <dbReference type="PROSITE-ProRule" id="PRU00339"/>
    </source>
</evidence>
<keyword evidence="1" id="KW-0677">Repeat</keyword>
<sequence>MLKGLRIVLLLVLFPVVMAAQEEGFTQQDFDDVYLSEIKEENMQLSARIKTFPDAVKEVNKQAAQAIRNKDYKAALRFANKLDSIDPKNADIKNFKGKMLAKTGDSKQSIKAFSDAIKLNPDNKWFYINKAGAQADAGMHAEALLTIQELNSRFPQWSIGYNYKGALLHALNKDKEAVEAYTTALKNKPESALIATNLGDLQLQLNNKPAAVEAYNKALSLQPDYKRAQEKLNVAKVN</sequence>
<dbReference type="PANTHER" id="PTHR44858">
    <property type="entry name" value="TETRATRICOPEPTIDE REPEAT PROTEIN 6"/>
    <property type="match status" value="1"/>
</dbReference>
<comment type="caution">
    <text evidence="5">The sequence shown here is derived from an EMBL/GenBank/DDBJ whole genome shotgun (WGS) entry which is preliminary data.</text>
</comment>
<evidence type="ECO:0000256" key="2">
    <source>
        <dbReference type="ARBA" id="ARBA00022803"/>
    </source>
</evidence>
<dbReference type="SMART" id="SM00028">
    <property type="entry name" value="TPR"/>
    <property type="match status" value="4"/>
</dbReference>
<name>A0A552V5D4_9FLAO</name>
<dbReference type="SUPFAM" id="SSF48452">
    <property type="entry name" value="TPR-like"/>
    <property type="match status" value="1"/>
</dbReference>
<gene>
    <name evidence="5" type="ORF">FMM05_05435</name>
</gene>
<dbReference type="PANTHER" id="PTHR44858:SF1">
    <property type="entry name" value="UDP-N-ACETYLGLUCOSAMINE--PEPTIDE N-ACETYLGLUCOSAMINYLTRANSFERASE SPINDLY-RELATED"/>
    <property type="match status" value="1"/>
</dbReference>
<evidence type="ECO:0000313" key="6">
    <source>
        <dbReference type="Proteomes" id="UP000320643"/>
    </source>
</evidence>
<dbReference type="EMBL" id="VJVZ01000003">
    <property type="protein sequence ID" value="TRW25667.1"/>
    <property type="molecule type" value="Genomic_DNA"/>
</dbReference>
<dbReference type="InterPro" id="IPR019734">
    <property type="entry name" value="TPR_rpt"/>
</dbReference>
<keyword evidence="2 3" id="KW-0802">TPR repeat</keyword>
<dbReference type="Gene3D" id="1.25.40.10">
    <property type="entry name" value="Tetratricopeptide repeat domain"/>
    <property type="match status" value="2"/>
</dbReference>
<dbReference type="PROSITE" id="PS50005">
    <property type="entry name" value="TPR"/>
    <property type="match status" value="3"/>
</dbReference>
<dbReference type="InterPro" id="IPR011990">
    <property type="entry name" value="TPR-like_helical_dom_sf"/>
</dbReference>
<dbReference type="AlphaFoldDB" id="A0A552V5D4"/>
<dbReference type="Pfam" id="PF13181">
    <property type="entry name" value="TPR_8"/>
    <property type="match status" value="1"/>
</dbReference>
<feature type="chain" id="PRO_5021949603" evidence="4">
    <location>
        <begin position="20"/>
        <end position="238"/>
    </location>
</feature>
<dbReference type="InterPro" id="IPR050498">
    <property type="entry name" value="Ycf3"/>
</dbReference>